<sequence length="200" mass="21918">AACLPLPTLGDDHLEISVHYSPYRVRQQLGFDQGAPSSPSHGDPSLLHRIFWTEDRVLGDGRPLALALADRQRVGGLSKAYQSYWNRCFASFSRFHAAHCDMLIPTVIYQARLVSEEKAISLSEKRNLPFISKSGRKREEISSVERKKRAVSEPKNFVPKVAASGPPSSKKGALPESSPRQQLAASGGSKHTVPETSSPS</sequence>
<name>A0A5E4GBV9_PRUDU</name>
<dbReference type="Proteomes" id="UP000327085">
    <property type="component" value="Unassembled WGS sequence"/>
</dbReference>
<organism evidence="2 3">
    <name type="scientific">Prunus dulcis</name>
    <name type="common">Almond</name>
    <name type="synonym">Amygdalus dulcis</name>
    <dbReference type="NCBI Taxonomy" id="3755"/>
    <lineage>
        <taxon>Eukaryota</taxon>
        <taxon>Viridiplantae</taxon>
        <taxon>Streptophyta</taxon>
        <taxon>Embryophyta</taxon>
        <taxon>Tracheophyta</taxon>
        <taxon>Spermatophyta</taxon>
        <taxon>Magnoliopsida</taxon>
        <taxon>eudicotyledons</taxon>
        <taxon>Gunneridae</taxon>
        <taxon>Pentapetalae</taxon>
        <taxon>rosids</taxon>
        <taxon>fabids</taxon>
        <taxon>Rosales</taxon>
        <taxon>Rosaceae</taxon>
        <taxon>Amygdaloideae</taxon>
        <taxon>Amygdaleae</taxon>
        <taxon>Prunus</taxon>
    </lineage>
</organism>
<gene>
    <name evidence="2" type="ORF">ALMOND_2B009669</name>
</gene>
<dbReference type="EMBL" id="CABIKO010000525">
    <property type="protein sequence ID" value="VVA37309.1"/>
    <property type="molecule type" value="Genomic_DNA"/>
</dbReference>
<proteinExistence type="predicted"/>
<evidence type="ECO:0000256" key="1">
    <source>
        <dbReference type="SAM" id="MobiDB-lite"/>
    </source>
</evidence>
<dbReference type="Gramene" id="VVA37309">
    <property type="protein sequence ID" value="VVA37309"/>
    <property type="gene ID" value="Prudul26B009669"/>
</dbReference>
<protein>
    <submittedName>
        <fullName evidence="2">PREDICTED: LOC110773182</fullName>
    </submittedName>
</protein>
<accession>A0A5E4GBV9</accession>
<evidence type="ECO:0000313" key="3">
    <source>
        <dbReference type="Proteomes" id="UP000327085"/>
    </source>
</evidence>
<feature type="region of interest" description="Disordered" evidence="1">
    <location>
        <begin position="134"/>
        <end position="200"/>
    </location>
</feature>
<feature type="non-terminal residue" evidence="2">
    <location>
        <position position="1"/>
    </location>
</feature>
<evidence type="ECO:0000313" key="2">
    <source>
        <dbReference type="EMBL" id="VVA37309.1"/>
    </source>
</evidence>
<feature type="non-terminal residue" evidence="2">
    <location>
        <position position="200"/>
    </location>
</feature>
<dbReference type="AlphaFoldDB" id="A0A5E4GBV9"/>
<reference evidence="3" key="1">
    <citation type="journal article" date="2020" name="Plant J.">
        <title>Transposons played a major role in the diversification between the closely related almond and peach genomes: results from the almond genome sequence.</title>
        <authorList>
            <person name="Alioto T."/>
            <person name="Alexiou K.G."/>
            <person name="Bardil A."/>
            <person name="Barteri F."/>
            <person name="Castanera R."/>
            <person name="Cruz F."/>
            <person name="Dhingra A."/>
            <person name="Duval H."/>
            <person name="Fernandez I Marti A."/>
            <person name="Frias L."/>
            <person name="Galan B."/>
            <person name="Garcia J.L."/>
            <person name="Howad W."/>
            <person name="Gomez-Garrido J."/>
            <person name="Gut M."/>
            <person name="Julca I."/>
            <person name="Morata J."/>
            <person name="Puigdomenech P."/>
            <person name="Ribeca P."/>
            <person name="Rubio Cabetas M.J."/>
            <person name="Vlasova A."/>
            <person name="Wirthensohn M."/>
            <person name="Garcia-Mas J."/>
            <person name="Gabaldon T."/>
            <person name="Casacuberta J.M."/>
            <person name="Arus P."/>
        </authorList>
    </citation>
    <scope>NUCLEOTIDE SEQUENCE [LARGE SCALE GENOMIC DNA]</scope>
    <source>
        <strain evidence="3">cv. Texas</strain>
    </source>
</reference>
<dbReference type="InParanoid" id="A0A5E4GBV9"/>